<dbReference type="Proteomes" id="UP001600888">
    <property type="component" value="Unassembled WGS sequence"/>
</dbReference>
<comment type="caution">
    <text evidence="2">The sequence shown here is derived from an EMBL/GenBank/DDBJ whole genome shotgun (WGS) entry which is preliminary data.</text>
</comment>
<dbReference type="CDD" id="cd20071">
    <property type="entry name" value="SET_SMYD"/>
    <property type="match status" value="1"/>
</dbReference>
<dbReference type="Pfam" id="PF00856">
    <property type="entry name" value="SET"/>
    <property type="match status" value="1"/>
</dbReference>
<keyword evidence="3" id="KW-1185">Reference proteome</keyword>
<dbReference type="InterPro" id="IPR053185">
    <property type="entry name" value="SET_domain_protein"/>
</dbReference>
<reference evidence="2 3" key="1">
    <citation type="submission" date="2024-03" db="EMBL/GenBank/DDBJ databases">
        <title>A high-quality draft genome sequence of Diaporthe vaccinii, a causative agent of upright dieback and viscid rot disease in cranberry plants.</title>
        <authorList>
            <person name="Sarrasin M."/>
            <person name="Lang B.F."/>
            <person name="Burger G."/>
        </authorList>
    </citation>
    <scope>NUCLEOTIDE SEQUENCE [LARGE SCALE GENOMIC DNA]</scope>
    <source>
        <strain evidence="2 3">IS7</strain>
    </source>
</reference>
<evidence type="ECO:0000259" key="1">
    <source>
        <dbReference type="PROSITE" id="PS50280"/>
    </source>
</evidence>
<proteinExistence type="predicted"/>
<dbReference type="InterPro" id="IPR046341">
    <property type="entry name" value="SET_dom_sf"/>
</dbReference>
<evidence type="ECO:0000313" key="2">
    <source>
        <dbReference type="EMBL" id="KAL2292558.1"/>
    </source>
</evidence>
<protein>
    <recommendedName>
        <fullName evidence="1">SET domain-containing protein</fullName>
    </recommendedName>
</protein>
<dbReference type="InterPro" id="IPR001214">
    <property type="entry name" value="SET_dom"/>
</dbReference>
<organism evidence="2 3">
    <name type="scientific">Diaporthe vaccinii</name>
    <dbReference type="NCBI Taxonomy" id="105482"/>
    <lineage>
        <taxon>Eukaryota</taxon>
        <taxon>Fungi</taxon>
        <taxon>Dikarya</taxon>
        <taxon>Ascomycota</taxon>
        <taxon>Pezizomycotina</taxon>
        <taxon>Sordariomycetes</taxon>
        <taxon>Sordariomycetidae</taxon>
        <taxon>Diaporthales</taxon>
        <taxon>Diaporthaceae</taxon>
        <taxon>Diaporthe</taxon>
        <taxon>Diaporthe eres species complex</taxon>
    </lineage>
</organism>
<dbReference type="SUPFAM" id="SSF82199">
    <property type="entry name" value="SET domain"/>
    <property type="match status" value="1"/>
</dbReference>
<dbReference type="PANTHER" id="PTHR47332:SF4">
    <property type="entry name" value="SET DOMAIN-CONTAINING PROTEIN 5"/>
    <property type="match status" value="1"/>
</dbReference>
<feature type="domain" description="SET" evidence="1">
    <location>
        <begin position="83"/>
        <end position="263"/>
    </location>
</feature>
<name>A0ABR4FCZ8_9PEZI</name>
<dbReference type="PROSITE" id="PS50280">
    <property type="entry name" value="SET"/>
    <property type="match status" value="1"/>
</dbReference>
<sequence length="293" mass="33308">MESDDEVFPSQLEQLLPELREDDPFQNDFRCDFFISSLIGVDTDTYKENIPVHIRYLLDAVSEDDPLRDNSNSKPRLPSLKGPPFMIREIPGKGLGAAAIRRIPAGSIVLDDPSALSIQEPVQEPASEEEAIELLSVVLIQLLTQYIRLPIDARRQFAGLHPHVKPGTHEWFRSQMRKQGVDFDESELEFIVRLYCTFETNEFSTAMPGGGLNWRIGRLFLTTSRINHACQPNTRSRQTSKGHKVVTSVRDIEEGEELTLRYLDHKLFSRGDWQAETQRIWGFVCSCSGCSSK</sequence>
<evidence type="ECO:0000313" key="3">
    <source>
        <dbReference type="Proteomes" id="UP001600888"/>
    </source>
</evidence>
<gene>
    <name evidence="2" type="ORF">FJTKL_09507</name>
</gene>
<accession>A0ABR4FCZ8</accession>
<dbReference type="Gene3D" id="2.170.270.10">
    <property type="entry name" value="SET domain"/>
    <property type="match status" value="1"/>
</dbReference>
<dbReference type="EMBL" id="JBAWTH010000003">
    <property type="protein sequence ID" value="KAL2292558.1"/>
    <property type="molecule type" value="Genomic_DNA"/>
</dbReference>
<dbReference type="PANTHER" id="PTHR47332">
    <property type="entry name" value="SET DOMAIN-CONTAINING PROTEIN 5"/>
    <property type="match status" value="1"/>
</dbReference>